<keyword evidence="1" id="KW-0732">Signal</keyword>
<dbReference type="STRING" id="1792845.BC343_12100"/>
<keyword evidence="3" id="KW-1185">Reference proteome</keyword>
<accession>A0A1S9P984</accession>
<name>A0A1S9P984_9SPHI</name>
<organism evidence="2 3">
    <name type="scientific">Mucilaginibacter pedocola</name>
    <dbReference type="NCBI Taxonomy" id="1792845"/>
    <lineage>
        <taxon>Bacteria</taxon>
        <taxon>Pseudomonadati</taxon>
        <taxon>Bacteroidota</taxon>
        <taxon>Sphingobacteriia</taxon>
        <taxon>Sphingobacteriales</taxon>
        <taxon>Sphingobacteriaceae</taxon>
        <taxon>Mucilaginibacter</taxon>
    </lineage>
</organism>
<comment type="caution">
    <text evidence="2">The sequence shown here is derived from an EMBL/GenBank/DDBJ whole genome shotgun (WGS) entry which is preliminary data.</text>
</comment>
<gene>
    <name evidence="2" type="ORF">BC343_12100</name>
</gene>
<dbReference type="EMBL" id="MBTF01000035">
    <property type="protein sequence ID" value="OOQ57544.1"/>
    <property type="molecule type" value="Genomic_DNA"/>
</dbReference>
<evidence type="ECO:0000313" key="3">
    <source>
        <dbReference type="Proteomes" id="UP000189739"/>
    </source>
</evidence>
<reference evidence="2 3" key="1">
    <citation type="submission" date="2016-07" db="EMBL/GenBank/DDBJ databases">
        <title>Genomic analysis of zinc-resistant bacterium Mucilaginibacter pedocola TBZ30.</title>
        <authorList>
            <person name="Huang J."/>
            <person name="Tang J."/>
        </authorList>
    </citation>
    <scope>NUCLEOTIDE SEQUENCE [LARGE SCALE GENOMIC DNA]</scope>
    <source>
        <strain evidence="2 3">TBZ30</strain>
    </source>
</reference>
<sequence length="289" mass="33198">MKPYTLIFLSTFLFSLLGFNAFASPQMPDYIIYKSDTIGTYNLIVERYLQNQHPADSAKLFGLSFRDGASFNCWRGYQAIYKIENDSLFLVDMIQCGTLRQVKRDTAWSNGLMKKIFGNEVVNGKVFINWFTGDINFPLNSKLVRWDGVFYRIFEKERIITISGGKLSNTEDVLNYVNAPHGIKREYGVKLSDILFKKVKKIKWRKLPDCDCSDEYVITIGPAGNVSKVALAGENRDEVSENEGCRKLIFDALRKLQFDIIKDKGKPIAEDVYLEIWVEDNGKTENWTN</sequence>
<evidence type="ECO:0008006" key="4">
    <source>
        <dbReference type="Google" id="ProtNLM"/>
    </source>
</evidence>
<dbReference type="Proteomes" id="UP000189739">
    <property type="component" value="Unassembled WGS sequence"/>
</dbReference>
<protein>
    <recommendedName>
        <fullName evidence="4">TonB C-terminal domain-containing protein</fullName>
    </recommendedName>
</protein>
<proteinExistence type="predicted"/>
<evidence type="ECO:0000256" key="1">
    <source>
        <dbReference type="SAM" id="SignalP"/>
    </source>
</evidence>
<evidence type="ECO:0000313" key="2">
    <source>
        <dbReference type="EMBL" id="OOQ57544.1"/>
    </source>
</evidence>
<feature type="chain" id="PRO_5012571779" description="TonB C-terminal domain-containing protein" evidence="1">
    <location>
        <begin position="24"/>
        <end position="289"/>
    </location>
</feature>
<dbReference type="AlphaFoldDB" id="A0A1S9P984"/>
<feature type="signal peptide" evidence="1">
    <location>
        <begin position="1"/>
        <end position="23"/>
    </location>
</feature>